<evidence type="ECO:0000256" key="1">
    <source>
        <dbReference type="PROSITE-ProRule" id="PRU00117"/>
    </source>
</evidence>
<dbReference type="AlphaFoldDB" id="A4SB68"/>
<dbReference type="PROSITE" id="PS50084">
    <property type="entry name" value="KH_TYPE_1"/>
    <property type="match status" value="1"/>
</dbReference>
<dbReference type="KEGG" id="olu:OSTLU_29504"/>
<dbReference type="eggNOG" id="ENOG502S72G">
    <property type="taxonomic scope" value="Eukaryota"/>
</dbReference>
<sequence>MSGDGFFTFTDADPSQWLPKGIVDEREEHDAGAYASFALPQGSASRSASDDNSRGSFDSFGVKSKVLGSVLYDDEGLIPLGLGGHAYVDKSTSPKSTASPTAAFVADAEFGAAAASGSRLRGPSGPRRAGQGVEEEEQQVASIEVMANGGLRLRVTLLAAGFVIGASGASIREIMRHTGSTIQSWTQQPEMGVYHRPCRVFCIQGLPESVMAASNIIHEAVERYKELCEGKRRGEFVQRLQYIRGVEFSYQPPPKNAVPNAASVNGATRQGTNPLLMPRQPTNAANETMRLLAAAQAQRAAMQHYQNLATQSYAAGLAAGAKMGHVPAISAMSAMPDSENPFAAAQMPNPSDFFTAFSAQTRPNV</sequence>
<keyword evidence="5" id="KW-1185">Reference proteome</keyword>
<keyword evidence="1" id="KW-0694">RNA-binding</keyword>
<dbReference type="GeneID" id="5006622"/>
<proteinExistence type="predicted"/>
<dbReference type="Gramene" id="ABP00881">
    <property type="protein sequence ID" value="ABP00881"/>
    <property type="gene ID" value="OSTLU_29504"/>
</dbReference>
<feature type="compositionally biased region" description="Low complexity" evidence="2">
    <location>
        <begin position="115"/>
        <end position="132"/>
    </location>
</feature>
<accession>A4SB68</accession>
<reference evidence="4 5" key="1">
    <citation type="journal article" date="2007" name="Proc. Natl. Acad. Sci. U.S.A.">
        <title>The tiny eukaryote Ostreococcus provides genomic insights into the paradox of plankton speciation.</title>
        <authorList>
            <person name="Palenik B."/>
            <person name="Grimwood J."/>
            <person name="Aerts A."/>
            <person name="Rouze P."/>
            <person name="Salamov A."/>
            <person name="Putnam N."/>
            <person name="Dupont C."/>
            <person name="Jorgensen R."/>
            <person name="Derelle E."/>
            <person name="Rombauts S."/>
            <person name="Zhou K."/>
            <person name="Otillar R."/>
            <person name="Merchant S.S."/>
            <person name="Podell S."/>
            <person name="Gaasterland T."/>
            <person name="Napoli C."/>
            <person name="Gendler K."/>
            <person name="Manuell A."/>
            <person name="Tai V."/>
            <person name="Vallon O."/>
            <person name="Piganeau G."/>
            <person name="Jancek S."/>
            <person name="Heijde M."/>
            <person name="Jabbari K."/>
            <person name="Bowler C."/>
            <person name="Lohr M."/>
            <person name="Robbens S."/>
            <person name="Werner G."/>
            <person name="Dubchak I."/>
            <person name="Pazour G.J."/>
            <person name="Ren Q."/>
            <person name="Paulsen I."/>
            <person name="Delwiche C."/>
            <person name="Schmutz J."/>
            <person name="Rokhsar D."/>
            <person name="Van de Peer Y."/>
            <person name="Moreau H."/>
            <person name="Grigoriev I.V."/>
        </authorList>
    </citation>
    <scope>NUCLEOTIDE SEQUENCE [LARGE SCALE GENOMIC DNA]</scope>
    <source>
        <strain evidence="4 5">CCE9901</strain>
    </source>
</reference>
<evidence type="ECO:0000313" key="5">
    <source>
        <dbReference type="Proteomes" id="UP000001568"/>
    </source>
</evidence>
<dbReference type="STRING" id="436017.A4SB68"/>
<feature type="domain" description="K Homology" evidence="3">
    <location>
        <begin position="159"/>
        <end position="218"/>
    </location>
</feature>
<feature type="region of interest" description="Disordered" evidence="2">
    <location>
        <begin position="115"/>
        <end position="136"/>
    </location>
</feature>
<feature type="region of interest" description="Disordered" evidence="2">
    <location>
        <begin position="33"/>
        <end position="54"/>
    </location>
</feature>
<evidence type="ECO:0000259" key="3">
    <source>
        <dbReference type="Pfam" id="PF00013"/>
    </source>
</evidence>
<dbReference type="SUPFAM" id="SSF54791">
    <property type="entry name" value="Eukaryotic type KH-domain (KH-domain type I)"/>
    <property type="match status" value="1"/>
</dbReference>
<dbReference type="HOGENOM" id="CLU_800097_0_0_1"/>
<dbReference type="Proteomes" id="UP000001568">
    <property type="component" value="Chromosome 20"/>
</dbReference>
<dbReference type="EMBL" id="CP000600">
    <property type="protein sequence ID" value="ABP00881.1"/>
    <property type="molecule type" value="Genomic_DNA"/>
</dbReference>
<dbReference type="Gene3D" id="3.30.1370.10">
    <property type="entry name" value="K Homology domain, type 1"/>
    <property type="match status" value="1"/>
</dbReference>
<dbReference type="OrthoDB" id="550454at2759"/>
<gene>
    <name evidence="4" type="ORF">OSTLU_29504</name>
</gene>
<dbReference type="RefSeq" id="XP_001422564.1">
    <property type="nucleotide sequence ID" value="XM_001422527.1"/>
</dbReference>
<protein>
    <recommendedName>
        <fullName evidence="3">K Homology domain-containing protein</fullName>
    </recommendedName>
</protein>
<dbReference type="Pfam" id="PF00013">
    <property type="entry name" value="KH_1"/>
    <property type="match status" value="1"/>
</dbReference>
<name>A4SB68_OSTLU</name>
<dbReference type="GO" id="GO:0003723">
    <property type="term" value="F:RNA binding"/>
    <property type="evidence" value="ECO:0007669"/>
    <property type="project" value="UniProtKB-UniRule"/>
</dbReference>
<organism evidence="4 5">
    <name type="scientific">Ostreococcus lucimarinus (strain CCE9901)</name>
    <dbReference type="NCBI Taxonomy" id="436017"/>
    <lineage>
        <taxon>Eukaryota</taxon>
        <taxon>Viridiplantae</taxon>
        <taxon>Chlorophyta</taxon>
        <taxon>Mamiellophyceae</taxon>
        <taxon>Mamiellales</taxon>
        <taxon>Bathycoccaceae</taxon>
        <taxon>Ostreococcus</taxon>
    </lineage>
</organism>
<evidence type="ECO:0000313" key="4">
    <source>
        <dbReference type="EMBL" id="ABP00881.1"/>
    </source>
</evidence>
<dbReference type="InterPro" id="IPR036612">
    <property type="entry name" value="KH_dom_type_1_sf"/>
</dbReference>
<evidence type="ECO:0000256" key="2">
    <source>
        <dbReference type="SAM" id="MobiDB-lite"/>
    </source>
</evidence>
<dbReference type="InterPro" id="IPR004088">
    <property type="entry name" value="KH_dom_type_1"/>
</dbReference>
<dbReference type="OMA" id="IREIMRH"/>